<geneLocation type="plasmid" evidence="3 5">
    <name>unnamed1</name>
</geneLocation>
<keyword evidence="1" id="KW-0812">Transmembrane</keyword>
<gene>
    <name evidence="2" type="ORF">EBF16_02605</name>
    <name evidence="3" type="ORF">H3V42_31265</name>
</gene>
<organism evidence="2 4">
    <name type="scientific">Sphingobium yanoikuyae</name>
    <name type="common">Sphingomonas yanoikuyae</name>
    <dbReference type="NCBI Taxonomy" id="13690"/>
    <lineage>
        <taxon>Bacteria</taxon>
        <taxon>Pseudomonadati</taxon>
        <taxon>Pseudomonadota</taxon>
        <taxon>Alphaproteobacteria</taxon>
        <taxon>Sphingomonadales</taxon>
        <taxon>Sphingomonadaceae</taxon>
        <taxon>Sphingobium</taxon>
    </lineage>
</organism>
<evidence type="ECO:0000313" key="4">
    <source>
        <dbReference type="Proteomes" id="UP000280708"/>
    </source>
</evidence>
<sequence length="225" mass="25194">MFSGSMTTARRAHLLITLVLAGLLVAELIVLTYRGRWLHSFLVVCLLVFTAAPLARRLHSGAALIPSEIHLVGVLFAFASIFLGEVLDYYERIWWWDDALHATAGLLLGLVGFMLVYALNKNEHVDMQMPPAFIAMFAFFFSIGVGALWEIFEYAMDSFAGLTMQKPTPGDPTGLSDTMTDLIVDAVGAAAVSLAGYRYMRQPRKAYLDSWGRRFIEKHPRLFER</sequence>
<evidence type="ECO:0000313" key="5">
    <source>
        <dbReference type="Proteomes" id="UP000515377"/>
    </source>
</evidence>
<geneLocation type="plasmid" evidence="4">
    <name>pf1</name>
</geneLocation>
<dbReference type="Pfam" id="PF09997">
    <property type="entry name" value="DUF2238"/>
    <property type="match status" value="1"/>
</dbReference>
<reference evidence="3 5" key="2">
    <citation type="submission" date="2020-07" db="EMBL/GenBank/DDBJ databases">
        <title>Whole genome sequence of Sphingobium yanoikuyae A3.</title>
        <authorList>
            <person name="Han S.-S."/>
        </authorList>
    </citation>
    <scope>NUCLEOTIDE SEQUENCE [LARGE SCALE GENOMIC DNA]</scope>
    <source>
        <strain evidence="3 5">A3</strain>
        <plasmid evidence="3 5">unnamed1</plasmid>
    </source>
</reference>
<feature type="transmembrane region" description="Helical" evidence="1">
    <location>
        <begin position="12"/>
        <end position="31"/>
    </location>
</feature>
<dbReference type="Proteomes" id="UP000280708">
    <property type="component" value="Plasmid pF1"/>
</dbReference>
<proteinExistence type="predicted"/>
<name>A0A3G2UP63_SPHYA</name>
<keyword evidence="1" id="KW-0472">Membrane</keyword>
<feature type="transmembrane region" description="Helical" evidence="1">
    <location>
        <begin position="99"/>
        <end position="120"/>
    </location>
</feature>
<feature type="transmembrane region" description="Helical" evidence="1">
    <location>
        <begin position="132"/>
        <end position="152"/>
    </location>
</feature>
<dbReference type="AlphaFoldDB" id="A0A3G2UP63"/>
<feature type="transmembrane region" description="Helical" evidence="1">
    <location>
        <begin position="37"/>
        <end position="55"/>
    </location>
</feature>
<protein>
    <recommendedName>
        <fullName evidence="6">DUF2238 domain-containing protein</fullName>
    </recommendedName>
</protein>
<keyword evidence="2" id="KW-0614">Plasmid</keyword>
<geneLocation type="plasmid" evidence="2">
    <name>pF1</name>
</geneLocation>
<evidence type="ECO:0000256" key="1">
    <source>
        <dbReference type="SAM" id="Phobius"/>
    </source>
</evidence>
<dbReference type="EMBL" id="CP033227">
    <property type="protein sequence ID" value="AYO75868.1"/>
    <property type="molecule type" value="Genomic_DNA"/>
</dbReference>
<evidence type="ECO:0008006" key="6">
    <source>
        <dbReference type="Google" id="ProtNLM"/>
    </source>
</evidence>
<dbReference type="Proteomes" id="UP000515377">
    <property type="component" value="Plasmid unnamed1"/>
</dbReference>
<accession>A0A3G2UP63</accession>
<feature type="transmembrane region" description="Helical" evidence="1">
    <location>
        <begin position="67"/>
        <end position="87"/>
    </location>
</feature>
<dbReference type="EMBL" id="CP060123">
    <property type="protein sequence ID" value="QNG49350.1"/>
    <property type="molecule type" value="Genomic_DNA"/>
</dbReference>
<reference evidence="2 4" key="1">
    <citation type="submission" date="2018-10" db="EMBL/GenBank/DDBJ databases">
        <title>Characterization and genome analysis of a novel bacterium Sphingobium yanoikuyae SJTF8 capable of degrading PAHs.</title>
        <authorList>
            <person name="Yin C."/>
            <person name="Xiong W."/>
            <person name="Liang R."/>
        </authorList>
    </citation>
    <scope>NUCLEOTIDE SEQUENCE [LARGE SCALE GENOMIC DNA]</scope>
    <source>
        <strain evidence="2 4">SJTF8</strain>
        <plasmid evidence="2">pF1</plasmid>
        <plasmid evidence="4">pf1</plasmid>
    </source>
</reference>
<feature type="transmembrane region" description="Helical" evidence="1">
    <location>
        <begin position="182"/>
        <end position="200"/>
    </location>
</feature>
<keyword evidence="1" id="KW-1133">Transmembrane helix</keyword>
<evidence type="ECO:0000313" key="2">
    <source>
        <dbReference type="EMBL" id="AYO75868.1"/>
    </source>
</evidence>
<dbReference type="InterPro" id="IPR014509">
    <property type="entry name" value="YjdF-like"/>
</dbReference>
<evidence type="ECO:0000313" key="3">
    <source>
        <dbReference type="EMBL" id="QNG49350.1"/>
    </source>
</evidence>